<accession>A0A068NV92</accession>
<dbReference type="InterPro" id="IPR050664">
    <property type="entry name" value="Octanoyltrans_LipM/LipL"/>
</dbReference>
<dbReference type="KEGG" id="fgi:OP10G_4080"/>
<dbReference type="PANTHER" id="PTHR43679">
    <property type="entry name" value="OCTANOYLTRANSFERASE LIPM-RELATED"/>
    <property type="match status" value="1"/>
</dbReference>
<dbReference type="HOGENOM" id="CLU_1308600_0_0_0"/>
<dbReference type="Gene3D" id="3.30.930.10">
    <property type="entry name" value="Bira Bifunctional Protein, Domain 2"/>
    <property type="match status" value="1"/>
</dbReference>
<evidence type="ECO:0000313" key="2">
    <source>
        <dbReference type="EMBL" id="AIE87448.1"/>
    </source>
</evidence>
<dbReference type="InterPro" id="IPR004143">
    <property type="entry name" value="BPL_LPL_catalytic"/>
</dbReference>
<dbReference type="OrthoDB" id="9774653at2"/>
<evidence type="ECO:0000259" key="1">
    <source>
        <dbReference type="PROSITE" id="PS51733"/>
    </source>
</evidence>
<dbReference type="PROSITE" id="PS51733">
    <property type="entry name" value="BPL_LPL_CATALYTIC"/>
    <property type="match status" value="1"/>
</dbReference>
<reference evidence="2 3" key="1">
    <citation type="journal article" date="2014" name="PLoS ONE">
        <title>The first complete genome sequence of the class fimbriimonadia in the phylum armatimonadetes.</title>
        <authorList>
            <person name="Hu Z.Y."/>
            <person name="Wang Y.Z."/>
            <person name="Im W.T."/>
            <person name="Wang S.Y."/>
            <person name="Zhao G.P."/>
            <person name="Zheng H.J."/>
            <person name="Quan Z.X."/>
        </authorList>
    </citation>
    <scope>NUCLEOTIDE SEQUENCE [LARGE SCALE GENOMIC DNA]</scope>
    <source>
        <strain evidence="2">Gsoil 348</strain>
    </source>
</reference>
<keyword evidence="2" id="KW-0436">Ligase</keyword>
<dbReference type="STRING" id="661478.OP10G_4080"/>
<dbReference type="EMBL" id="CP007139">
    <property type="protein sequence ID" value="AIE87448.1"/>
    <property type="molecule type" value="Genomic_DNA"/>
</dbReference>
<dbReference type="AlphaFoldDB" id="A0A068NV92"/>
<dbReference type="eggNOG" id="COG0095">
    <property type="taxonomic scope" value="Bacteria"/>
</dbReference>
<dbReference type="InterPro" id="IPR045864">
    <property type="entry name" value="aa-tRNA-synth_II/BPL/LPL"/>
</dbReference>
<keyword evidence="3" id="KW-1185">Reference proteome</keyword>
<feature type="domain" description="BPL/LPL catalytic" evidence="1">
    <location>
        <begin position="26"/>
        <end position="210"/>
    </location>
</feature>
<gene>
    <name evidence="2" type="ORF">OP10G_4080</name>
</gene>
<organism evidence="2 3">
    <name type="scientific">Fimbriimonas ginsengisoli Gsoil 348</name>
    <dbReference type="NCBI Taxonomy" id="661478"/>
    <lineage>
        <taxon>Bacteria</taxon>
        <taxon>Bacillati</taxon>
        <taxon>Armatimonadota</taxon>
        <taxon>Fimbriimonadia</taxon>
        <taxon>Fimbriimonadales</taxon>
        <taxon>Fimbriimonadaceae</taxon>
        <taxon>Fimbriimonas</taxon>
    </lineage>
</organism>
<sequence>MRLSLDPPGDGPANMAADLELLSRAAEGEAGGRIYSWSTVWVTLGRGQEAERTLVDPSRIPWIVRPTGGAAVLHGHDLTVGLAFPLRRSVRDSYRIGTEPLIAALHAGGVPAVLAESIGADDGDPRRIDCFAGSSSNDIVDPRSGAKVCGCALRRTRDAVLIQASIPVRDAGIDPASVIRGGVAIKPVALNRSKFAETLQEGLDNLKKLH</sequence>
<protein>
    <submittedName>
        <fullName evidence="2">Biotin/lipoate A/B protein ligase family protein</fullName>
    </submittedName>
</protein>
<dbReference type="Pfam" id="PF21948">
    <property type="entry name" value="LplA-B_cat"/>
    <property type="match status" value="1"/>
</dbReference>
<dbReference type="PANTHER" id="PTHR43679:SF2">
    <property type="entry name" value="OCTANOYL-[GCVH]:PROTEIN N-OCTANOYLTRANSFERASE"/>
    <property type="match status" value="1"/>
</dbReference>
<dbReference type="GO" id="GO:0016874">
    <property type="term" value="F:ligase activity"/>
    <property type="evidence" value="ECO:0007669"/>
    <property type="project" value="UniProtKB-KW"/>
</dbReference>
<dbReference type="RefSeq" id="WP_025228656.1">
    <property type="nucleotide sequence ID" value="NZ_CP007139.1"/>
</dbReference>
<name>A0A068NV92_FIMGI</name>
<dbReference type="Proteomes" id="UP000027982">
    <property type="component" value="Chromosome"/>
</dbReference>
<proteinExistence type="predicted"/>
<evidence type="ECO:0000313" key="3">
    <source>
        <dbReference type="Proteomes" id="UP000027982"/>
    </source>
</evidence>
<dbReference type="SUPFAM" id="SSF55681">
    <property type="entry name" value="Class II aaRS and biotin synthetases"/>
    <property type="match status" value="1"/>
</dbReference>